<name>A0A0C9U592_PAXIN</name>
<dbReference type="Proteomes" id="UP000053647">
    <property type="component" value="Unassembled WGS sequence"/>
</dbReference>
<reference evidence="4" key="2">
    <citation type="submission" date="2015-01" db="EMBL/GenBank/DDBJ databases">
        <title>Evolutionary Origins and Diversification of the Mycorrhizal Mutualists.</title>
        <authorList>
            <consortium name="DOE Joint Genome Institute"/>
            <consortium name="Mycorrhizal Genomics Consortium"/>
            <person name="Kohler A."/>
            <person name="Kuo A."/>
            <person name="Nagy L.G."/>
            <person name="Floudas D."/>
            <person name="Copeland A."/>
            <person name="Barry K.W."/>
            <person name="Cichocki N."/>
            <person name="Veneault-Fourrey C."/>
            <person name="LaButti K."/>
            <person name="Lindquist E.A."/>
            <person name="Lipzen A."/>
            <person name="Lundell T."/>
            <person name="Morin E."/>
            <person name="Murat C."/>
            <person name="Riley R."/>
            <person name="Ohm R."/>
            <person name="Sun H."/>
            <person name="Tunlid A."/>
            <person name="Henrissat B."/>
            <person name="Grigoriev I.V."/>
            <person name="Hibbett D.S."/>
            <person name="Martin F."/>
        </authorList>
    </citation>
    <scope>NUCLEOTIDE SEQUENCE [LARGE SCALE GENOMIC DNA]</scope>
    <source>
        <strain evidence="4">ATCC 200175</strain>
    </source>
</reference>
<organism evidence="3 4">
    <name type="scientific">Paxillus involutus ATCC 200175</name>
    <dbReference type="NCBI Taxonomy" id="664439"/>
    <lineage>
        <taxon>Eukaryota</taxon>
        <taxon>Fungi</taxon>
        <taxon>Dikarya</taxon>
        <taxon>Basidiomycota</taxon>
        <taxon>Agaricomycotina</taxon>
        <taxon>Agaricomycetes</taxon>
        <taxon>Agaricomycetidae</taxon>
        <taxon>Boletales</taxon>
        <taxon>Paxilineae</taxon>
        <taxon>Paxillaceae</taxon>
        <taxon>Paxillus</taxon>
    </lineage>
</organism>
<protein>
    <submittedName>
        <fullName evidence="3">Uncharacterized protein</fullName>
    </submittedName>
</protein>
<keyword evidence="2" id="KW-0812">Transmembrane</keyword>
<keyword evidence="1" id="KW-0175">Coiled coil</keyword>
<feature type="transmembrane region" description="Helical" evidence="2">
    <location>
        <begin position="220"/>
        <end position="239"/>
    </location>
</feature>
<gene>
    <name evidence="3" type="ORF">PAXINDRAFT_100110</name>
</gene>
<reference evidence="3 4" key="1">
    <citation type="submission" date="2014-06" db="EMBL/GenBank/DDBJ databases">
        <authorList>
            <consortium name="DOE Joint Genome Institute"/>
            <person name="Kuo A."/>
            <person name="Kohler A."/>
            <person name="Nagy L.G."/>
            <person name="Floudas D."/>
            <person name="Copeland A."/>
            <person name="Barry K.W."/>
            <person name="Cichocki N."/>
            <person name="Veneault-Fourrey C."/>
            <person name="LaButti K."/>
            <person name="Lindquist E.A."/>
            <person name="Lipzen A."/>
            <person name="Lundell T."/>
            <person name="Morin E."/>
            <person name="Murat C."/>
            <person name="Sun H."/>
            <person name="Tunlid A."/>
            <person name="Henrissat B."/>
            <person name="Grigoriev I.V."/>
            <person name="Hibbett D.S."/>
            <person name="Martin F."/>
            <person name="Nordberg H.P."/>
            <person name="Cantor M.N."/>
            <person name="Hua S.X."/>
        </authorList>
    </citation>
    <scope>NUCLEOTIDE SEQUENCE [LARGE SCALE GENOMIC DNA]</scope>
    <source>
        <strain evidence="3 4">ATCC 200175</strain>
    </source>
</reference>
<evidence type="ECO:0000313" key="4">
    <source>
        <dbReference type="Proteomes" id="UP000053647"/>
    </source>
</evidence>
<feature type="coiled-coil region" evidence="1">
    <location>
        <begin position="39"/>
        <end position="70"/>
    </location>
</feature>
<dbReference type="HOGENOM" id="CLU_1158778_0_0_1"/>
<dbReference type="AlphaFoldDB" id="A0A0C9U592"/>
<feature type="non-terminal residue" evidence="3">
    <location>
        <position position="240"/>
    </location>
</feature>
<keyword evidence="2" id="KW-1133">Transmembrane helix</keyword>
<evidence type="ECO:0000256" key="1">
    <source>
        <dbReference type="SAM" id="Coils"/>
    </source>
</evidence>
<dbReference type="EMBL" id="KN819343">
    <property type="protein sequence ID" value="KIJ14371.1"/>
    <property type="molecule type" value="Genomic_DNA"/>
</dbReference>
<proteinExistence type="predicted"/>
<evidence type="ECO:0000256" key="2">
    <source>
        <dbReference type="SAM" id="Phobius"/>
    </source>
</evidence>
<dbReference type="OrthoDB" id="2679843at2759"/>
<accession>A0A0C9U592</accession>
<keyword evidence="2" id="KW-0472">Membrane</keyword>
<keyword evidence="4" id="KW-1185">Reference proteome</keyword>
<feature type="transmembrane region" description="Helical" evidence="2">
    <location>
        <begin position="163"/>
        <end position="183"/>
    </location>
</feature>
<evidence type="ECO:0000313" key="3">
    <source>
        <dbReference type="EMBL" id="KIJ14371.1"/>
    </source>
</evidence>
<sequence length="240" mass="26933">MFTGNSLSSAGNTDLLAFARIMATVSREEAFPLVTAENKSKLEAQLKAEKEFLRDALRQLNKRWDAAEKLDPDHDGWNSCSKWIQQHDTLKTRLEQINALLQDIDELFETSQCYDSTGDRGLSGWAKKAFDRYSPMCDSISAASVFGAGITYTTVFGASRGNIGLMCWAFALFDVGFIISLFVRYSLLWCSRLPAVSSQQSNSQQISKVRFKHLFHIGDVILLFVMFLAFATQVIAIFIL</sequence>